<accession>A0ABV2AUP4</accession>
<evidence type="ECO:0000256" key="1">
    <source>
        <dbReference type="SAM" id="Phobius"/>
    </source>
</evidence>
<keyword evidence="3" id="KW-1185">Reference proteome</keyword>
<reference evidence="2 3" key="1">
    <citation type="journal article" date="2024" name="BMC Biol.">
        <title>Comparative genomics of Ascetosporea gives new insight into the evolutionary basis for animal parasitism in Rhizaria.</title>
        <authorList>
            <person name="Hiltunen Thoren M."/>
            <person name="Onut-Brannstrom I."/>
            <person name="Alfjorden A."/>
            <person name="Peckova H."/>
            <person name="Swords F."/>
            <person name="Hooper C."/>
            <person name="Holzer A.S."/>
            <person name="Bass D."/>
            <person name="Burki F."/>
        </authorList>
    </citation>
    <scope>NUCLEOTIDE SEQUENCE [LARGE SCALE GENOMIC DNA]</scope>
    <source>
        <strain evidence="2">20-A016</strain>
    </source>
</reference>
<dbReference type="EMBL" id="JBDODL010005953">
    <property type="protein sequence ID" value="MES1923389.1"/>
    <property type="molecule type" value="Genomic_DNA"/>
</dbReference>
<evidence type="ECO:0000313" key="3">
    <source>
        <dbReference type="Proteomes" id="UP001439008"/>
    </source>
</evidence>
<evidence type="ECO:0000313" key="2">
    <source>
        <dbReference type="EMBL" id="MES1923389.1"/>
    </source>
</evidence>
<organism evidence="2 3">
    <name type="scientific">Bonamia ostreae</name>
    <dbReference type="NCBI Taxonomy" id="126728"/>
    <lineage>
        <taxon>Eukaryota</taxon>
        <taxon>Sar</taxon>
        <taxon>Rhizaria</taxon>
        <taxon>Endomyxa</taxon>
        <taxon>Ascetosporea</taxon>
        <taxon>Haplosporida</taxon>
        <taxon>Bonamia</taxon>
    </lineage>
</organism>
<comment type="caution">
    <text evidence="2">The sequence shown here is derived from an EMBL/GenBank/DDBJ whole genome shotgun (WGS) entry which is preliminary data.</text>
</comment>
<keyword evidence="1" id="KW-0472">Membrane</keyword>
<keyword evidence="1" id="KW-1133">Transmembrane helix</keyword>
<feature type="transmembrane region" description="Helical" evidence="1">
    <location>
        <begin position="31"/>
        <end position="52"/>
    </location>
</feature>
<protein>
    <submittedName>
        <fullName evidence="2">Uncharacterized protein</fullName>
    </submittedName>
</protein>
<sequence length="62" mass="7158">MQIWTYYPPSKSRVMLVTVASPKVTLISMRVLMKVILMTEVPKIVILLKVVCVKNMLRKLII</sequence>
<dbReference type="Proteomes" id="UP001439008">
    <property type="component" value="Unassembled WGS sequence"/>
</dbReference>
<proteinExistence type="predicted"/>
<keyword evidence="1" id="KW-0812">Transmembrane</keyword>
<name>A0ABV2AUP4_9EUKA</name>
<gene>
    <name evidence="2" type="ORF">MHBO_004955</name>
</gene>